<dbReference type="PROSITE" id="PS50889">
    <property type="entry name" value="S4"/>
    <property type="match status" value="1"/>
</dbReference>
<dbReference type="GO" id="GO:0019843">
    <property type="term" value="F:rRNA binding"/>
    <property type="evidence" value="ECO:0007669"/>
    <property type="project" value="UniProtKB-UniRule"/>
</dbReference>
<protein>
    <recommendedName>
        <fullName evidence="9 10">Small ribosomal subunit protein uS4</fullName>
    </recommendedName>
</protein>
<sequence length="209" mass="23762">MARYTEAVCRLCRREGEKLFLKGERCYTDKCSISKRAYAPGQHGQARKKMSEYGIQLREKQKVRRFYGVLESQFSKYFEMASRKRTGITGENLLQILETRLDNAVYRLGLATSRPEARQLVTHGHFKINGKRVNIPSYLLKVGDVISVADKTKSSPKIKSISDIAGGKVIPKWLEFDAENLVGKVAALPAREDIDLPIKEHLIVELYSK</sequence>
<dbReference type="SUPFAM" id="SSF55174">
    <property type="entry name" value="Alpha-L RNA-binding motif"/>
    <property type="match status" value="1"/>
</dbReference>
<feature type="domain" description="Small ribosomal subunit protein uS4 N-terminal" evidence="13">
    <location>
        <begin position="3"/>
        <end position="98"/>
    </location>
</feature>
<evidence type="ECO:0000313" key="14">
    <source>
        <dbReference type="EMBL" id="PYG85678.1"/>
    </source>
</evidence>
<evidence type="ECO:0000313" key="15">
    <source>
        <dbReference type="Proteomes" id="UP000248132"/>
    </source>
</evidence>
<feature type="domain" description="RNA-binding S4" evidence="12">
    <location>
        <begin position="99"/>
        <end position="162"/>
    </location>
</feature>
<dbReference type="InterPro" id="IPR036986">
    <property type="entry name" value="S4_RNA-bd_sf"/>
</dbReference>
<keyword evidence="5 10" id="KW-0694">RNA-binding</keyword>
<dbReference type="GO" id="GO:0015935">
    <property type="term" value="C:small ribosomal subunit"/>
    <property type="evidence" value="ECO:0007669"/>
    <property type="project" value="InterPro"/>
</dbReference>
<evidence type="ECO:0000256" key="1">
    <source>
        <dbReference type="ARBA" id="ARBA00003004"/>
    </source>
</evidence>
<dbReference type="FunFam" id="1.10.1050.10:FF:000001">
    <property type="entry name" value="30S ribosomal protein S4"/>
    <property type="match status" value="1"/>
</dbReference>
<dbReference type="InterPro" id="IPR001912">
    <property type="entry name" value="Ribosomal_uS4_N"/>
</dbReference>
<dbReference type="EMBL" id="QKMR01000024">
    <property type="protein sequence ID" value="PYG85678.1"/>
    <property type="molecule type" value="Genomic_DNA"/>
</dbReference>
<evidence type="ECO:0000256" key="6">
    <source>
        <dbReference type="ARBA" id="ARBA00022980"/>
    </source>
</evidence>
<dbReference type="Pfam" id="PF01479">
    <property type="entry name" value="S4"/>
    <property type="match status" value="1"/>
</dbReference>
<dbReference type="HAMAP" id="MF_01306_B">
    <property type="entry name" value="Ribosomal_uS4_B"/>
    <property type="match status" value="1"/>
</dbReference>
<dbReference type="FunFam" id="3.10.290.10:FF:000001">
    <property type="entry name" value="30S ribosomal protein S4"/>
    <property type="match status" value="1"/>
</dbReference>
<evidence type="ECO:0000259" key="12">
    <source>
        <dbReference type="SMART" id="SM00363"/>
    </source>
</evidence>
<comment type="function">
    <text evidence="2 10">One of the primary rRNA binding proteins, it binds directly to 16S rRNA where it nucleates assembly of the body of the 30S subunit.</text>
</comment>
<dbReference type="PROSITE" id="PS00632">
    <property type="entry name" value="RIBOSOMAL_S4"/>
    <property type="match status" value="1"/>
</dbReference>
<dbReference type="Proteomes" id="UP000248132">
    <property type="component" value="Unassembled WGS sequence"/>
</dbReference>
<evidence type="ECO:0000256" key="5">
    <source>
        <dbReference type="ARBA" id="ARBA00022884"/>
    </source>
</evidence>
<evidence type="ECO:0000256" key="8">
    <source>
        <dbReference type="ARBA" id="ARBA00025813"/>
    </source>
</evidence>
<dbReference type="NCBIfam" id="TIGR01017">
    <property type="entry name" value="rpsD_bact"/>
    <property type="match status" value="1"/>
</dbReference>
<evidence type="ECO:0000256" key="7">
    <source>
        <dbReference type="ARBA" id="ARBA00023274"/>
    </source>
</evidence>
<evidence type="ECO:0000256" key="2">
    <source>
        <dbReference type="ARBA" id="ARBA00003866"/>
    </source>
</evidence>
<dbReference type="Pfam" id="PF00163">
    <property type="entry name" value="Ribosomal_S4"/>
    <property type="match status" value="1"/>
</dbReference>
<evidence type="ECO:0000256" key="10">
    <source>
        <dbReference type="HAMAP-Rule" id="MF_01306"/>
    </source>
</evidence>
<dbReference type="CDD" id="cd00165">
    <property type="entry name" value="S4"/>
    <property type="match status" value="1"/>
</dbReference>
<comment type="function">
    <text evidence="1 10">With S5 and S12 plays an important role in translational accuracy.</text>
</comment>
<comment type="similarity">
    <text evidence="3 10 11">Belongs to the universal ribosomal protein uS4 family.</text>
</comment>
<dbReference type="InterPro" id="IPR018079">
    <property type="entry name" value="Ribosomal_uS4_CS"/>
</dbReference>
<keyword evidence="7 10" id="KW-0687">Ribonucleoprotein</keyword>
<comment type="caution">
    <text evidence="14">The sequence shown here is derived from an EMBL/GenBank/DDBJ whole genome shotgun (WGS) entry which is preliminary data.</text>
</comment>
<gene>
    <name evidence="10" type="primary">rpsD</name>
    <name evidence="14" type="ORF">LY28_03238</name>
</gene>
<accession>A0A318XIZ8</accession>
<reference evidence="14 15" key="1">
    <citation type="submission" date="2018-06" db="EMBL/GenBank/DDBJ databases">
        <title>Genomic Encyclopedia of Type Strains, Phase I: the one thousand microbial genomes (KMG-I) project.</title>
        <authorList>
            <person name="Kyrpides N."/>
        </authorList>
    </citation>
    <scope>NUCLEOTIDE SEQUENCE [LARGE SCALE GENOMIC DNA]</scope>
    <source>
        <strain evidence="14 15">DSM 19573</strain>
    </source>
</reference>
<dbReference type="InterPro" id="IPR022801">
    <property type="entry name" value="Ribosomal_uS4"/>
</dbReference>
<dbReference type="InterPro" id="IPR005709">
    <property type="entry name" value="Ribosomal_uS4_bac-type"/>
</dbReference>
<dbReference type="AlphaFoldDB" id="A0A318XIZ8"/>
<dbReference type="PANTHER" id="PTHR11831:SF4">
    <property type="entry name" value="SMALL RIBOSOMAL SUBUNIT PROTEIN US4M"/>
    <property type="match status" value="1"/>
</dbReference>
<dbReference type="InterPro" id="IPR002942">
    <property type="entry name" value="S4_RNA-bd"/>
</dbReference>
<name>A0A318XIZ8_9FIRM</name>
<dbReference type="Gene3D" id="1.10.1050.10">
    <property type="entry name" value="Ribosomal Protein S4 Delta 41, Chain A, domain 1"/>
    <property type="match status" value="1"/>
</dbReference>
<dbReference type="NCBIfam" id="NF003717">
    <property type="entry name" value="PRK05327.1"/>
    <property type="match status" value="1"/>
</dbReference>
<dbReference type="SMART" id="SM00363">
    <property type="entry name" value="S4"/>
    <property type="match status" value="1"/>
</dbReference>
<evidence type="ECO:0000256" key="3">
    <source>
        <dbReference type="ARBA" id="ARBA00007465"/>
    </source>
</evidence>
<evidence type="ECO:0000256" key="9">
    <source>
        <dbReference type="ARBA" id="ARBA00035254"/>
    </source>
</evidence>
<organism evidence="14 15">
    <name type="scientific">Ruminiclostridium sufflavum DSM 19573</name>
    <dbReference type="NCBI Taxonomy" id="1121337"/>
    <lineage>
        <taxon>Bacteria</taxon>
        <taxon>Bacillati</taxon>
        <taxon>Bacillota</taxon>
        <taxon>Clostridia</taxon>
        <taxon>Eubacteriales</taxon>
        <taxon>Oscillospiraceae</taxon>
        <taxon>Ruminiclostridium</taxon>
    </lineage>
</organism>
<keyword evidence="15" id="KW-1185">Reference proteome</keyword>
<keyword evidence="4 10" id="KW-0699">rRNA-binding</keyword>
<evidence type="ECO:0000256" key="4">
    <source>
        <dbReference type="ARBA" id="ARBA00022730"/>
    </source>
</evidence>
<evidence type="ECO:0000256" key="11">
    <source>
        <dbReference type="RuleBase" id="RU003699"/>
    </source>
</evidence>
<evidence type="ECO:0000259" key="13">
    <source>
        <dbReference type="SMART" id="SM01390"/>
    </source>
</evidence>
<dbReference type="GO" id="GO:0003735">
    <property type="term" value="F:structural constituent of ribosome"/>
    <property type="evidence" value="ECO:0007669"/>
    <property type="project" value="InterPro"/>
</dbReference>
<dbReference type="RefSeq" id="WP_110463205.1">
    <property type="nucleotide sequence ID" value="NZ_QKMR01000024.1"/>
</dbReference>
<keyword evidence="6 10" id="KW-0689">Ribosomal protein</keyword>
<dbReference type="SMART" id="SM01390">
    <property type="entry name" value="Ribosomal_S4"/>
    <property type="match status" value="1"/>
</dbReference>
<dbReference type="PANTHER" id="PTHR11831">
    <property type="entry name" value="30S 40S RIBOSOMAL PROTEIN"/>
    <property type="match status" value="1"/>
</dbReference>
<dbReference type="OrthoDB" id="9803672at2"/>
<proteinExistence type="inferred from homology"/>
<dbReference type="GO" id="GO:0006412">
    <property type="term" value="P:translation"/>
    <property type="evidence" value="ECO:0007669"/>
    <property type="project" value="UniProtKB-UniRule"/>
</dbReference>
<dbReference type="GO" id="GO:0042274">
    <property type="term" value="P:ribosomal small subunit biogenesis"/>
    <property type="evidence" value="ECO:0007669"/>
    <property type="project" value="TreeGrafter"/>
</dbReference>
<dbReference type="Gene3D" id="3.10.290.10">
    <property type="entry name" value="RNA-binding S4 domain"/>
    <property type="match status" value="1"/>
</dbReference>
<comment type="subunit">
    <text evidence="8 10">Part of the 30S ribosomal subunit. Contacts protein S5. The interaction surface between S4 and S5 is involved in control of translational fidelity.</text>
</comment>